<reference evidence="2 3" key="1">
    <citation type="journal article" date="2018" name="Arch. Microbiol.">
        <title>New insights into the metabolic potential of the phototrophic purple bacterium Rhodopila globiformis DSM 161(T) from its draft genome sequence and evidence for a vanadium-dependent nitrogenase.</title>
        <authorList>
            <person name="Imhoff J.F."/>
            <person name="Rahn T."/>
            <person name="Kunzel S."/>
            <person name="Neulinger S.C."/>
        </authorList>
    </citation>
    <scope>NUCLEOTIDE SEQUENCE [LARGE SCALE GENOMIC DNA]</scope>
    <source>
        <strain evidence="2 3">DSM 161</strain>
    </source>
</reference>
<gene>
    <name evidence="2" type="ORF">CCS01_09950</name>
</gene>
<dbReference type="Proteomes" id="UP000239724">
    <property type="component" value="Unassembled WGS sequence"/>
</dbReference>
<evidence type="ECO:0000313" key="2">
    <source>
        <dbReference type="EMBL" id="PPQ34676.1"/>
    </source>
</evidence>
<name>A0A2S6NJ23_RHOGL</name>
<dbReference type="PANTHER" id="PTHR39339">
    <property type="entry name" value="SLR1444 PROTEIN"/>
    <property type="match status" value="1"/>
</dbReference>
<dbReference type="Gene3D" id="1.40.20.10">
    <property type="entry name" value="CHAD domain"/>
    <property type="match status" value="1"/>
</dbReference>
<protein>
    <recommendedName>
        <fullName evidence="1">CHAD domain-containing protein</fullName>
    </recommendedName>
</protein>
<dbReference type="SMART" id="SM00880">
    <property type="entry name" value="CHAD"/>
    <property type="match status" value="1"/>
</dbReference>
<evidence type="ECO:0000259" key="1">
    <source>
        <dbReference type="PROSITE" id="PS51708"/>
    </source>
</evidence>
<accession>A0A2S6NJ23</accession>
<keyword evidence="3" id="KW-1185">Reference proteome</keyword>
<dbReference type="AlphaFoldDB" id="A0A2S6NJ23"/>
<sequence length="264" mass="29047">MHQMRVAVRRARSAIAIFRPALAPGALDPINDGLRALGRRLGPTRDWDVFAGETIPAIQHALPGDERLATLTTAVARRQRAHQKELADYLAGAEFRLLGINLAWFAAAQGWHAPPRGMAGDVADAAREDVAEDLATFADAVLQQRWKKLLSAGKRIETLDIPALHALRLRAKRARYAAEMFASLHDDKAAQRFINRLSLLQQRLGVLNDGAVASHLLLELGGAGGRHAYAAGLIAGFLAARAERIRPRIVRAFERVRRLDAYWT</sequence>
<dbReference type="Pfam" id="PF05235">
    <property type="entry name" value="CHAD"/>
    <property type="match status" value="1"/>
</dbReference>
<dbReference type="EMBL" id="NHRY01000094">
    <property type="protein sequence ID" value="PPQ34676.1"/>
    <property type="molecule type" value="Genomic_DNA"/>
</dbReference>
<dbReference type="PROSITE" id="PS51708">
    <property type="entry name" value="CHAD"/>
    <property type="match status" value="1"/>
</dbReference>
<dbReference type="InterPro" id="IPR038186">
    <property type="entry name" value="CHAD_dom_sf"/>
</dbReference>
<dbReference type="InterPro" id="IPR007899">
    <property type="entry name" value="CHAD_dom"/>
</dbReference>
<dbReference type="PANTHER" id="PTHR39339:SF1">
    <property type="entry name" value="CHAD DOMAIN-CONTAINING PROTEIN"/>
    <property type="match status" value="1"/>
</dbReference>
<proteinExistence type="predicted"/>
<comment type="caution">
    <text evidence="2">The sequence shown here is derived from an EMBL/GenBank/DDBJ whole genome shotgun (WGS) entry which is preliminary data.</text>
</comment>
<organism evidence="2 3">
    <name type="scientific">Rhodopila globiformis</name>
    <name type="common">Rhodopseudomonas globiformis</name>
    <dbReference type="NCBI Taxonomy" id="1071"/>
    <lineage>
        <taxon>Bacteria</taxon>
        <taxon>Pseudomonadati</taxon>
        <taxon>Pseudomonadota</taxon>
        <taxon>Alphaproteobacteria</taxon>
        <taxon>Acetobacterales</taxon>
        <taxon>Acetobacteraceae</taxon>
        <taxon>Rhodopila</taxon>
    </lineage>
</organism>
<evidence type="ECO:0000313" key="3">
    <source>
        <dbReference type="Proteomes" id="UP000239724"/>
    </source>
</evidence>
<feature type="domain" description="CHAD" evidence="1">
    <location>
        <begin position="1"/>
        <end position="258"/>
    </location>
</feature>